<protein>
    <submittedName>
        <fullName evidence="1">Uncharacterized protein</fullName>
    </submittedName>
</protein>
<keyword evidence="2" id="KW-1185">Reference proteome</keyword>
<evidence type="ECO:0000313" key="2">
    <source>
        <dbReference type="Proteomes" id="UP000664169"/>
    </source>
</evidence>
<evidence type="ECO:0000313" key="1">
    <source>
        <dbReference type="EMBL" id="CAF9922808.1"/>
    </source>
</evidence>
<accession>A0A8H3IL09</accession>
<proteinExistence type="predicted"/>
<name>A0A8H3IL09_9LECA</name>
<comment type="caution">
    <text evidence="1">The sequence shown here is derived from an EMBL/GenBank/DDBJ whole genome shotgun (WGS) entry which is preliminary data.</text>
</comment>
<gene>
    <name evidence="1" type="ORF">GOMPHAMPRED_002678</name>
</gene>
<dbReference type="EMBL" id="CAJPDQ010000018">
    <property type="protein sequence ID" value="CAF9922808.1"/>
    <property type="molecule type" value="Genomic_DNA"/>
</dbReference>
<sequence>MSRRSSVISTSLTTASTCHSSPLPIEANFDDLFGTACETPTIITEFDPSFMMDMHMKKNIVDPFAFDMLNFDMDNTKQLVQDFINLDDQMDAYDQDHFVIFSNEE</sequence>
<organism evidence="1 2">
    <name type="scientific">Gomphillus americanus</name>
    <dbReference type="NCBI Taxonomy" id="1940652"/>
    <lineage>
        <taxon>Eukaryota</taxon>
        <taxon>Fungi</taxon>
        <taxon>Dikarya</taxon>
        <taxon>Ascomycota</taxon>
        <taxon>Pezizomycotina</taxon>
        <taxon>Lecanoromycetes</taxon>
        <taxon>OSLEUM clade</taxon>
        <taxon>Ostropomycetidae</taxon>
        <taxon>Ostropales</taxon>
        <taxon>Graphidaceae</taxon>
        <taxon>Gomphilloideae</taxon>
        <taxon>Gomphillus</taxon>
    </lineage>
</organism>
<dbReference type="Proteomes" id="UP000664169">
    <property type="component" value="Unassembled WGS sequence"/>
</dbReference>
<reference evidence="1" key="1">
    <citation type="submission" date="2021-03" db="EMBL/GenBank/DDBJ databases">
        <authorList>
            <person name="Tagirdzhanova G."/>
        </authorList>
    </citation>
    <scope>NUCLEOTIDE SEQUENCE</scope>
</reference>
<dbReference type="AlphaFoldDB" id="A0A8H3IL09"/>